<evidence type="ECO:0000313" key="8">
    <source>
        <dbReference type="EMBL" id="MBC5765639.1"/>
    </source>
</evidence>
<dbReference type="Proteomes" id="UP000596827">
    <property type="component" value="Unassembled WGS sequence"/>
</dbReference>
<evidence type="ECO:0000259" key="7">
    <source>
        <dbReference type="Pfam" id="PF22451"/>
    </source>
</evidence>
<reference evidence="8" key="1">
    <citation type="submission" date="2020-08" db="EMBL/GenBank/DDBJ databases">
        <title>Ramlibacter sp. GTP1 16S ribosomal RNA gene genome sequencing and assembly.</title>
        <authorList>
            <person name="Kang M."/>
        </authorList>
    </citation>
    <scope>NUCLEOTIDE SEQUENCE</scope>
    <source>
        <strain evidence="8">GTP1</strain>
    </source>
</reference>
<dbReference type="EC" id="4.1.1.111" evidence="4"/>
<comment type="catalytic activity">
    <reaction evidence="5">
        <text>siroheme + 2 H(+) = 12,18-didecarboxysiroheme + 2 CO2</text>
        <dbReference type="Rhea" id="RHEA:19093"/>
        <dbReference type="ChEBI" id="CHEBI:15378"/>
        <dbReference type="ChEBI" id="CHEBI:16526"/>
        <dbReference type="ChEBI" id="CHEBI:60052"/>
        <dbReference type="ChEBI" id="CHEBI:140497"/>
        <dbReference type="EC" id="4.1.1.111"/>
    </reaction>
</comment>
<dbReference type="InterPro" id="IPR040523">
    <property type="entry name" value="AsnC_trans_reg2"/>
</dbReference>
<evidence type="ECO:0000256" key="4">
    <source>
        <dbReference type="ARBA" id="ARBA00023471"/>
    </source>
</evidence>
<organism evidence="8 9">
    <name type="scientific">Ramlibacter albus</name>
    <dbReference type="NCBI Taxonomy" id="2079448"/>
    <lineage>
        <taxon>Bacteria</taxon>
        <taxon>Pseudomonadati</taxon>
        <taxon>Pseudomonadota</taxon>
        <taxon>Betaproteobacteria</taxon>
        <taxon>Burkholderiales</taxon>
        <taxon>Comamonadaceae</taxon>
        <taxon>Ramlibacter</taxon>
    </lineage>
</organism>
<dbReference type="InterPro" id="IPR053953">
    <property type="entry name" value="NirdL-like_HTH"/>
</dbReference>
<dbReference type="AlphaFoldDB" id="A0A923MA98"/>
<evidence type="ECO:0000256" key="1">
    <source>
        <dbReference type="ARBA" id="ARBA00023239"/>
    </source>
</evidence>
<accession>A0A923MA98</accession>
<evidence type="ECO:0000256" key="5">
    <source>
        <dbReference type="ARBA" id="ARBA00048470"/>
    </source>
</evidence>
<dbReference type="Gene3D" id="3.30.70.3460">
    <property type="match status" value="2"/>
</dbReference>
<feature type="domain" description="Siroheme decarboxylase NirL-like HTH" evidence="7">
    <location>
        <begin position="10"/>
        <end position="54"/>
    </location>
</feature>
<dbReference type="Pfam" id="PF22451">
    <property type="entry name" value="NirdL-like_HTH"/>
    <property type="match status" value="2"/>
</dbReference>
<evidence type="ECO:0000313" key="9">
    <source>
        <dbReference type="Proteomes" id="UP000596827"/>
    </source>
</evidence>
<dbReference type="GO" id="GO:0016829">
    <property type="term" value="F:lyase activity"/>
    <property type="evidence" value="ECO:0007669"/>
    <property type="project" value="UniProtKB-KW"/>
</dbReference>
<proteinExistence type="inferred from homology"/>
<dbReference type="PANTHER" id="PTHR43413">
    <property type="entry name" value="TRANSCRIPTIONAL REGULATOR, ASNC FAMILY"/>
    <property type="match status" value="1"/>
</dbReference>
<dbReference type="Gene3D" id="1.10.10.10">
    <property type="entry name" value="Winged helix-like DNA-binding domain superfamily/Winged helix DNA-binding domain"/>
    <property type="match status" value="1"/>
</dbReference>
<feature type="domain" description="Siroheme decarboxylase AsnC-like ligand binding" evidence="6">
    <location>
        <begin position="237"/>
        <end position="325"/>
    </location>
</feature>
<feature type="domain" description="Siroheme decarboxylase AsnC-like ligand binding" evidence="6">
    <location>
        <begin position="73"/>
        <end position="144"/>
    </location>
</feature>
<evidence type="ECO:0000256" key="2">
    <source>
        <dbReference type="ARBA" id="ARBA00023444"/>
    </source>
</evidence>
<feature type="domain" description="Siroheme decarboxylase NirL-like HTH" evidence="7">
    <location>
        <begin position="181"/>
        <end position="227"/>
    </location>
</feature>
<comment type="pathway">
    <text evidence="2">Porphyrin-containing compound metabolism.</text>
</comment>
<comment type="caution">
    <text evidence="8">The sequence shown here is derived from an EMBL/GenBank/DDBJ whole genome shotgun (WGS) entry which is preliminary data.</text>
</comment>
<keyword evidence="1" id="KW-0456">Lyase</keyword>
<comment type="similarity">
    <text evidence="3">Belongs to the Ahb/Nir family.</text>
</comment>
<dbReference type="Pfam" id="PF17805">
    <property type="entry name" value="AsnC_trans_reg2"/>
    <property type="match status" value="2"/>
</dbReference>
<protein>
    <recommendedName>
        <fullName evidence="4">siroheme decarboxylase</fullName>
        <ecNumber evidence="4">4.1.1.111</ecNumber>
    </recommendedName>
</protein>
<keyword evidence="9" id="KW-1185">Reference proteome</keyword>
<evidence type="ECO:0000256" key="3">
    <source>
        <dbReference type="ARBA" id="ARBA00023457"/>
    </source>
</evidence>
<sequence length="334" mass="36518">MNAAGFDTVDARLIDHLHTGFPLADSPFAEVGAALGLPEEEVLERLARLLAGGVLTRIGPLYQIERAGGNYLLAALEVPEARFDEVVTQVNAHLEVAHNYRREHRLNMWFVVASDTQQGTQACIAAIERETGLAVHSFPKEREYRVELRLPACTDGAALPPPAAPMPARQLTGVVPLEALDRQLIAATQSGLPLVPQPYEALGAMLGVDAREVQARLAALLERGVIRRIGAVANHYRLGYTANGMTVWDVDDRHVDELGERIGRLAGVTHCYRRTRALPGWPYNLFVMLHSRSRAGVELQAQAVAGILGEACRGHEILYSTRVLKKTGLRLAMP</sequence>
<dbReference type="InterPro" id="IPR036388">
    <property type="entry name" value="WH-like_DNA-bd_sf"/>
</dbReference>
<dbReference type="EMBL" id="JACORU010000005">
    <property type="protein sequence ID" value="MBC5765639.1"/>
    <property type="molecule type" value="Genomic_DNA"/>
</dbReference>
<dbReference type="InterPro" id="IPR050684">
    <property type="entry name" value="HTH-Siroheme_Decarb"/>
</dbReference>
<dbReference type="PANTHER" id="PTHR43413:SF1">
    <property type="entry name" value="SIROHEME DECARBOXYLASE NIRL SUBUNIT"/>
    <property type="match status" value="1"/>
</dbReference>
<gene>
    <name evidence="8" type="ORF">H8R02_14320</name>
</gene>
<name>A0A923MA98_9BURK</name>
<evidence type="ECO:0000259" key="6">
    <source>
        <dbReference type="Pfam" id="PF17805"/>
    </source>
</evidence>